<feature type="compositionally biased region" description="Basic and acidic residues" evidence="6">
    <location>
        <begin position="107"/>
        <end position="125"/>
    </location>
</feature>
<dbReference type="EMBL" id="AVCJ01000002">
    <property type="protein sequence ID" value="KFL37554.1"/>
    <property type="molecule type" value="Genomic_DNA"/>
</dbReference>
<dbReference type="Gene3D" id="1.10.10.10">
    <property type="entry name" value="Winged helix-like DNA-binding domain superfamily/Winged helix DNA-binding domain"/>
    <property type="match status" value="1"/>
</dbReference>
<reference evidence="10" key="1">
    <citation type="submission" date="2013-08" db="EMBL/GenBank/DDBJ databases">
        <title>Genome sequencing of Arenimonas donghaensis.</title>
        <authorList>
            <person name="Chen F."/>
            <person name="Wang G."/>
        </authorList>
    </citation>
    <scope>NUCLEOTIDE SEQUENCE [LARGE SCALE GENOMIC DNA]</scope>
    <source>
        <strain evidence="10">HO3-R19</strain>
    </source>
</reference>
<feature type="compositionally biased region" description="Pro residues" evidence="6">
    <location>
        <begin position="20"/>
        <end position="32"/>
    </location>
</feature>
<protein>
    <recommendedName>
        <fullName evidence="11">HTH luxR-type domain-containing protein</fullName>
    </recommendedName>
</protein>
<dbReference type="Pfam" id="PF08281">
    <property type="entry name" value="Sigma70_r4_2"/>
    <property type="match status" value="1"/>
</dbReference>
<evidence type="ECO:0008006" key="11">
    <source>
        <dbReference type="Google" id="ProtNLM"/>
    </source>
</evidence>
<evidence type="ECO:0000259" key="8">
    <source>
        <dbReference type="Pfam" id="PF08281"/>
    </source>
</evidence>
<dbReference type="InterPro" id="IPR013249">
    <property type="entry name" value="RNA_pol_sigma70_r4_t2"/>
</dbReference>
<feature type="region of interest" description="Disordered" evidence="6">
    <location>
        <begin position="107"/>
        <end position="140"/>
    </location>
</feature>
<comment type="caution">
    <text evidence="9">The sequence shown here is derived from an EMBL/GenBank/DDBJ whole genome shotgun (WGS) entry which is preliminary data.</text>
</comment>
<dbReference type="GO" id="GO:0003677">
    <property type="term" value="F:DNA binding"/>
    <property type="evidence" value="ECO:0007669"/>
    <property type="project" value="UniProtKB-KW"/>
</dbReference>
<evidence type="ECO:0000313" key="10">
    <source>
        <dbReference type="Proteomes" id="UP000029085"/>
    </source>
</evidence>
<dbReference type="Gene3D" id="1.10.1740.10">
    <property type="match status" value="1"/>
</dbReference>
<evidence type="ECO:0000256" key="6">
    <source>
        <dbReference type="SAM" id="MobiDB-lite"/>
    </source>
</evidence>
<evidence type="ECO:0000256" key="2">
    <source>
        <dbReference type="ARBA" id="ARBA00023015"/>
    </source>
</evidence>
<dbReference type="PANTHER" id="PTHR43133:SF8">
    <property type="entry name" value="RNA POLYMERASE SIGMA FACTOR HI_1459-RELATED"/>
    <property type="match status" value="1"/>
</dbReference>
<dbReference type="GO" id="GO:0016987">
    <property type="term" value="F:sigma factor activity"/>
    <property type="evidence" value="ECO:0007669"/>
    <property type="project" value="UniProtKB-KW"/>
</dbReference>
<accession>A0A087ML01</accession>
<keyword evidence="5" id="KW-0804">Transcription</keyword>
<dbReference type="InterPro" id="IPR013324">
    <property type="entry name" value="RNA_pol_sigma_r3/r4-like"/>
</dbReference>
<reference evidence="9 10" key="2">
    <citation type="journal article" date="2015" name="Stand. Genomic Sci.">
        <title>High quality draft genomic sequence of Arenimonas donghaensis DSM 18148(T).</title>
        <authorList>
            <person name="Chen F."/>
            <person name="Wang H."/>
            <person name="Cao Y."/>
            <person name="Li X."/>
            <person name="Wang G."/>
        </authorList>
    </citation>
    <scope>NUCLEOTIDE SEQUENCE [LARGE SCALE GENOMIC DNA]</scope>
    <source>
        <strain evidence="9 10">HO3-R19</strain>
    </source>
</reference>
<evidence type="ECO:0000313" key="9">
    <source>
        <dbReference type="EMBL" id="KFL37554.1"/>
    </source>
</evidence>
<dbReference type="InterPro" id="IPR036388">
    <property type="entry name" value="WH-like_DNA-bd_sf"/>
</dbReference>
<comment type="similarity">
    <text evidence="1">Belongs to the sigma-70 factor family. ECF subfamily.</text>
</comment>
<gene>
    <name evidence="9" type="ORF">N788_09205</name>
</gene>
<feature type="domain" description="RNA polymerase sigma factor 70 region 4 type 2" evidence="8">
    <location>
        <begin position="142"/>
        <end position="192"/>
    </location>
</feature>
<dbReference type="Pfam" id="PF04542">
    <property type="entry name" value="Sigma70_r2"/>
    <property type="match status" value="1"/>
</dbReference>
<dbReference type="SUPFAM" id="SSF88659">
    <property type="entry name" value="Sigma3 and sigma4 domains of RNA polymerase sigma factors"/>
    <property type="match status" value="1"/>
</dbReference>
<dbReference type="InterPro" id="IPR039425">
    <property type="entry name" value="RNA_pol_sigma-70-like"/>
</dbReference>
<evidence type="ECO:0000256" key="4">
    <source>
        <dbReference type="ARBA" id="ARBA00023125"/>
    </source>
</evidence>
<keyword evidence="3" id="KW-0731">Sigma factor</keyword>
<evidence type="ECO:0000259" key="7">
    <source>
        <dbReference type="Pfam" id="PF04542"/>
    </source>
</evidence>
<evidence type="ECO:0000256" key="3">
    <source>
        <dbReference type="ARBA" id="ARBA00023082"/>
    </source>
</evidence>
<feature type="region of interest" description="Disordered" evidence="6">
    <location>
        <begin position="18"/>
        <end position="39"/>
    </location>
</feature>
<dbReference type="NCBIfam" id="TIGR02937">
    <property type="entry name" value="sigma70-ECF"/>
    <property type="match status" value="1"/>
</dbReference>
<dbReference type="PATRIC" id="fig|1121014.3.peg.602"/>
<keyword evidence="2" id="KW-0805">Transcription regulation</keyword>
<dbReference type="InterPro" id="IPR014284">
    <property type="entry name" value="RNA_pol_sigma-70_dom"/>
</dbReference>
<keyword evidence="10" id="KW-1185">Reference proteome</keyword>
<organism evidence="9 10">
    <name type="scientific">Arenimonas donghaensis DSM 18148 = HO3-R19</name>
    <dbReference type="NCBI Taxonomy" id="1121014"/>
    <lineage>
        <taxon>Bacteria</taxon>
        <taxon>Pseudomonadati</taxon>
        <taxon>Pseudomonadota</taxon>
        <taxon>Gammaproteobacteria</taxon>
        <taxon>Lysobacterales</taxon>
        <taxon>Lysobacteraceae</taxon>
        <taxon>Arenimonas</taxon>
    </lineage>
</organism>
<evidence type="ECO:0000256" key="1">
    <source>
        <dbReference type="ARBA" id="ARBA00010641"/>
    </source>
</evidence>
<dbReference type="STRING" id="1121014.N788_09205"/>
<feature type="domain" description="RNA polymerase sigma-70 region 2" evidence="7">
    <location>
        <begin position="48"/>
        <end position="113"/>
    </location>
</feature>
<evidence type="ECO:0000256" key="5">
    <source>
        <dbReference type="ARBA" id="ARBA00023163"/>
    </source>
</evidence>
<dbReference type="SUPFAM" id="SSF88946">
    <property type="entry name" value="Sigma2 domain of RNA polymerase sigma factors"/>
    <property type="match status" value="1"/>
</dbReference>
<keyword evidence="4" id="KW-0238">DNA-binding</keyword>
<dbReference type="Proteomes" id="UP000029085">
    <property type="component" value="Unassembled WGS sequence"/>
</dbReference>
<dbReference type="AlphaFoldDB" id="A0A087ML01"/>
<name>A0A087ML01_9GAMM</name>
<dbReference type="PANTHER" id="PTHR43133">
    <property type="entry name" value="RNA POLYMERASE ECF-TYPE SIGMA FACTO"/>
    <property type="match status" value="1"/>
</dbReference>
<proteinExistence type="inferred from homology"/>
<dbReference type="InterPro" id="IPR007627">
    <property type="entry name" value="RNA_pol_sigma70_r2"/>
</dbReference>
<sequence length="200" mass="22032">MTLEPAMPAVLALANLAASPPAPRPRPAPEPPSTVASADLPRIEDVLREHGAMLSRIAGSYESEPARRDDLLQEISLAVWKALPAWRGDASLRTFAARVAHNRALDHLTREKRAQGEELRDEHPDPGTSPVRHAEAHQQRSDLVAAVRRLPLGQRQVVVLALEGFSQREIADSLGLEENTVTQRLSRARRQLNDWLGARA</sequence>
<dbReference type="InterPro" id="IPR013325">
    <property type="entry name" value="RNA_pol_sigma_r2"/>
</dbReference>
<dbReference type="CDD" id="cd06171">
    <property type="entry name" value="Sigma70_r4"/>
    <property type="match status" value="1"/>
</dbReference>
<dbReference type="GO" id="GO:0006352">
    <property type="term" value="P:DNA-templated transcription initiation"/>
    <property type="evidence" value="ECO:0007669"/>
    <property type="project" value="InterPro"/>
</dbReference>